<dbReference type="PIRSF" id="PIRSF016184">
    <property type="entry name" value="PhzC_PhzF"/>
    <property type="match status" value="1"/>
</dbReference>
<dbReference type="InParanoid" id="A0A4R6QHJ8"/>
<organism evidence="3 4">
    <name type="scientific">Roseateles toxinivorans</name>
    <dbReference type="NCBI Taxonomy" id="270368"/>
    <lineage>
        <taxon>Bacteria</taxon>
        <taxon>Pseudomonadati</taxon>
        <taxon>Pseudomonadota</taxon>
        <taxon>Betaproteobacteria</taxon>
        <taxon>Burkholderiales</taxon>
        <taxon>Sphaerotilaceae</taxon>
        <taxon>Roseateles</taxon>
    </lineage>
</organism>
<comment type="similarity">
    <text evidence="1">Belongs to the PhzF family.</text>
</comment>
<proteinExistence type="inferred from homology"/>
<sequence length="279" mass="29871">MSRQRAFMQVDVFTDRPLLGNPLAVVMDGEGLSDARMAAFARWTHLSETTFLLPPTDPAADYQVRIFTPGGELPFAGHPTLGTAHCWLAQGGQPRQAGVIVQQCGVGLVRVKRDGTRLAFAAPPLRRGGPVAPELHAQVLRTLRLPADEVLDVVWVDNGPHWIAARLKSAEAVLALRPDYASIGQLELGAIGPYPAGAPQQFEVRAFVPDMGVFEDPVCGSLNAGMALWMMEMGHAGASYVVSQGQVLGRDGRIHVRREGADTWVGGDVTPLITGAVTL</sequence>
<dbReference type="Pfam" id="PF02567">
    <property type="entry name" value="PhzC-PhzF"/>
    <property type="match status" value="1"/>
</dbReference>
<protein>
    <submittedName>
        <fullName evidence="3">PhzF family phenazine biosynthesis protein</fullName>
    </submittedName>
</protein>
<keyword evidence="4" id="KW-1185">Reference proteome</keyword>
<dbReference type="EMBL" id="SNXS01000007">
    <property type="protein sequence ID" value="TDP62553.1"/>
    <property type="molecule type" value="Genomic_DNA"/>
</dbReference>
<reference evidence="3 4" key="1">
    <citation type="submission" date="2019-03" db="EMBL/GenBank/DDBJ databases">
        <title>Genomic Encyclopedia of Type Strains, Phase IV (KMG-IV): sequencing the most valuable type-strain genomes for metagenomic binning, comparative biology and taxonomic classification.</title>
        <authorList>
            <person name="Goeker M."/>
        </authorList>
    </citation>
    <scope>NUCLEOTIDE SEQUENCE [LARGE SCALE GENOMIC DNA]</scope>
    <source>
        <strain evidence="3 4">DSM 16998</strain>
    </source>
</reference>
<dbReference type="InterPro" id="IPR003719">
    <property type="entry name" value="Phenazine_PhzF-like"/>
</dbReference>
<accession>A0A4R6QHJ8</accession>
<dbReference type="GO" id="GO:0005737">
    <property type="term" value="C:cytoplasm"/>
    <property type="evidence" value="ECO:0007669"/>
    <property type="project" value="TreeGrafter"/>
</dbReference>
<comment type="caution">
    <text evidence="3">The sequence shown here is derived from an EMBL/GenBank/DDBJ whole genome shotgun (WGS) entry which is preliminary data.</text>
</comment>
<evidence type="ECO:0000256" key="1">
    <source>
        <dbReference type="ARBA" id="ARBA00008270"/>
    </source>
</evidence>
<dbReference type="SUPFAM" id="SSF54506">
    <property type="entry name" value="Diaminopimelate epimerase-like"/>
    <property type="match status" value="1"/>
</dbReference>
<dbReference type="GO" id="GO:0016853">
    <property type="term" value="F:isomerase activity"/>
    <property type="evidence" value="ECO:0007669"/>
    <property type="project" value="TreeGrafter"/>
</dbReference>
<dbReference type="Gene3D" id="3.10.310.10">
    <property type="entry name" value="Diaminopimelate Epimerase, Chain A, domain 1"/>
    <property type="match status" value="2"/>
</dbReference>
<dbReference type="AlphaFoldDB" id="A0A4R6QHJ8"/>
<gene>
    <name evidence="3" type="ORF">DES47_107131</name>
</gene>
<feature type="active site" evidence="2">
    <location>
        <position position="48"/>
    </location>
</feature>
<evidence type="ECO:0000256" key="2">
    <source>
        <dbReference type="PIRSR" id="PIRSR016184-1"/>
    </source>
</evidence>
<dbReference type="PANTHER" id="PTHR13774:SF32">
    <property type="entry name" value="ANTISENSE-ENHANCING SEQUENCE 1"/>
    <property type="match status" value="1"/>
</dbReference>
<dbReference type="NCBIfam" id="TIGR00654">
    <property type="entry name" value="PhzF_family"/>
    <property type="match status" value="1"/>
</dbReference>
<name>A0A4R6QHJ8_9BURK</name>
<dbReference type="RefSeq" id="WP_133703016.1">
    <property type="nucleotide sequence ID" value="NZ_SNXS01000007.1"/>
</dbReference>
<dbReference type="Proteomes" id="UP000295361">
    <property type="component" value="Unassembled WGS sequence"/>
</dbReference>
<dbReference type="OrthoDB" id="9788221at2"/>
<evidence type="ECO:0000313" key="4">
    <source>
        <dbReference type="Proteomes" id="UP000295361"/>
    </source>
</evidence>
<dbReference type="PANTHER" id="PTHR13774">
    <property type="entry name" value="PHENAZINE BIOSYNTHESIS PROTEIN"/>
    <property type="match status" value="1"/>
</dbReference>
<dbReference type="FunCoup" id="A0A4R6QHJ8">
    <property type="interactions" value="489"/>
</dbReference>
<evidence type="ECO:0000313" key="3">
    <source>
        <dbReference type="EMBL" id="TDP62553.1"/>
    </source>
</evidence>